<dbReference type="InterPro" id="IPR013320">
    <property type="entry name" value="ConA-like_dom_sf"/>
</dbReference>
<dbReference type="PROSITE" id="PS00018">
    <property type="entry name" value="EF_HAND_1"/>
    <property type="match status" value="1"/>
</dbReference>
<keyword evidence="5" id="KW-1185">Reference proteome</keyword>
<dbReference type="PANTHER" id="PTHR46311:SF5">
    <property type="entry name" value="EF-HAND DOMAIN-CONTAINING PROTEIN"/>
    <property type="match status" value="1"/>
</dbReference>
<sequence length="171" mass="19276">MSTPNVNPILEAQVDLSKEFKEFMHVGFSASNGNGLAIHTRIGSHEAMNINSLQNQEQSLQEIHSHQNSQPQMSSHFDLTTSHDDFLEQMILTQLELGSLLRSLGLKPSSDQLDSLIQKADKNNNGLVEFSEFVELVAPKLLPTKLSYTKEQLRQLFRMFDRDGNMYITAA</sequence>
<reference evidence="5" key="1">
    <citation type="submission" date="2024-07" db="EMBL/GenBank/DDBJ databases">
        <title>Two chromosome-level genome assemblies of Korean endemic species Abeliophyllum distichum and Forsythia ovata (Oleaceae).</title>
        <authorList>
            <person name="Jang H."/>
        </authorList>
    </citation>
    <scope>NUCLEOTIDE SEQUENCE [LARGE SCALE GENOMIC DNA]</scope>
</reference>
<dbReference type="Gene3D" id="2.60.120.200">
    <property type="match status" value="1"/>
</dbReference>
<protein>
    <submittedName>
        <fullName evidence="4">Calcium-binding protein cml18</fullName>
    </submittedName>
</protein>
<feature type="domain" description="EF-hand" evidence="3">
    <location>
        <begin position="148"/>
        <end position="171"/>
    </location>
</feature>
<accession>A0ABD1UX08</accession>
<dbReference type="SUPFAM" id="SSF47473">
    <property type="entry name" value="EF-hand"/>
    <property type="match status" value="1"/>
</dbReference>
<dbReference type="InterPro" id="IPR018247">
    <property type="entry name" value="EF_Hand_1_Ca_BS"/>
</dbReference>
<evidence type="ECO:0000259" key="3">
    <source>
        <dbReference type="PROSITE" id="PS50222"/>
    </source>
</evidence>
<dbReference type="EMBL" id="JBFOLJ010000006">
    <property type="protein sequence ID" value="KAL2529588.1"/>
    <property type="molecule type" value="Genomic_DNA"/>
</dbReference>
<dbReference type="GO" id="GO:0043226">
    <property type="term" value="C:organelle"/>
    <property type="evidence" value="ECO:0007669"/>
    <property type="project" value="UniProtKB-ARBA"/>
</dbReference>
<dbReference type="Proteomes" id="UP001604277">
    <property type="component" value="Unassembled WGS sequence"/>
</dbReference>
<organism evidence="4 5">
    <name type="scientific">Forsythia ovata</name>
    <dbReference type="NCBI Taxonomy" id="205694"/>
    <lineage>
        <taxon>Eukaryota</taxon>
        <taxon>Viridiplantae</taxon>
        <taxon>Streptophyta</taxon>
        <taxon>Embryophyta</taxon>
        <taxon>Tracheophyta</taxon>
        <taxon>Spermatophyta</taxon>
        <taxon>Magnoliopsida</taxon>
        <taxon>eudicotyledons</taxon>
        <taxon>Gunneridae</taxon>
        <taxon>Pentapetalae</taxon>
        <taxon>asterids</taxon>
        <taxon>lamiids</taxon>
        <taxon>Lamiales</taxon>
        <taxon>Oleaceae</taxon>
        <taxon>Forsythieae</taxon>
        <taxon>Forsythia</taxon>
    </lineage>
</organism>
<dbReference type="Pfam" id="PF13499">
    <property type="entry name" value="EF-hand_7"/>
    <property type="match status" value="1"/>
</dbReference>
<feature type="domain" description="EF-hand" evidence="3">
    <location>
        <begin position="108"/>
        <end position="143"/>
    </location>
</feature>
<dbReference type="InterPro" id="IPR002048">
    <property type="entry name" value="EF_hand_dom"/>
</dbReference>
<dbReference type="SUPFAM" id="SSF49899">
    <property type="entry name" value="Concanavalin A-like lectins/glucanases"/>
    <property type="match status" value="1"/>
</dbReference>
<keyword evidence="2" id="KW-0106">Calcium</keyword>
<evidence type="ECO:0000313" key="5">
    <source>
        <dbReference type="Proteomes" id="UP001604277"/>
    </source>
</evidence>
<dbReference type="AlphaFoldDB" id="A0ABD1UX08"/>
<dbReference type="SMART" id="SM00054">
    <property type="entry name" value="EFh"/>
    <property type="match status" value="1"/>
</dbReference>
<dbReference type="InterPro" id="IPR011992">
    <property type="entry name" value="EF-hand-dom_pair"/>
</dbReference>
<dbReference type="PROSITE" id="PS50222">
    <property type="entry name" value="EF_HAND_2"/>
    <property type="match status" value="2"/>
</dbReference>
<keyword evidence="1" id="KW-0677">Repeat</keyword>
<dbReference type="Gene3D" id="1.10.238.10">
    <property type="entry name" value="EF-hand"/>
    <property type="match status" value="1"/>
</dbReference>
<dbReference type="FunFam" id="1.10.238.10:FF:000178">
    <property type="entry name" value="Calmodulin-2 A"/>
    <property type="match status" value="1"/>
</dbReference>
<proteinExistence type="predicted"/>
<dbReference type="PANTHER" id="PTHR46311">
    <property type="entry name" value="CALCIUM-BINDING PROTEIN 8-RELATED"/>
    <property type="match status" value="1"/>
</dbReference>
<dbReference type="InterPro" id="IPR051111">
    <property type="entry name" value="Ca-binding_regulatory"/>
</dbReference>
<name>A0ABD1UX08_9LAMI</name>
<gene>
    <name evidence="4" type="ORF">Fot_22189</name>
</gene>
<comment type="caution">
    <text evidence="4">The sequence shown here is derived from an EMBL/GenBank/DDBJ whole genome shotgun (WGS) entry which is preliminary data.</text>
</comment>
<evidence type="ECO:0000256" key="1">
    <source>
        <dbReference type="ARBA" id="ARBA00022737"/>
    </source>
</evidence>
<evidence type="ECO:0000256" key="2">
    <source>
        <dbReference type="ARBA" id="ARBA00022837"/>
    </source>
</evidence>
<evidence type="ECO:0000313" key="4">
    <source>
        <dbReference type="EMBL" id="KAL2529588.1"/>
    </source>
</evidence>